<evidence type="ECO:0000256" key="3">
    <source>
        <dbReference type="ARBA" id="ARBA00022679"/>
    </source>
</evidence>
<sequence>MRHLRTMSDLANEEIMALIEEATEFQQGKQWTPEKQTFVANLFYESSTRTKCSFEVAERRLGLQVLPFEASTSSVNKGESLYDTAKTLESLGVRALVIRHPEEEYFNQLHNIDAAIINGGDGCGNHPTQSLLDLMTIFQEFKHFEGLKITIIGDIRHSRVARSNAEVLERLDAEVRFVAPDEWKDKSYPKEAYISMENAIQTSDVVMLLRIQHERHHSGIAGLDDYHGQYGMTIQREKEMKPNSIIMHPAPINRGVEIANELVECERSRIFKQMENGLYMRMAVLKRALTNNEGGKEHDNIIKEWEMA</sequence>
<feature type="binding site" evidence="7">
    <location>
        <position position="99"/>
    </location>
    <ligand>
        <name>carbamoyl phosphate</name>
        <dbReference type="ChEBI" id="CHEBI:58228"/>
    </ligand>
</feature>
<comment type="function">
    <text evidence="5 7">Catalyzes the condensation of carbamoyl phosphate and aspartate to form carbamoyl aspartate and inorganic phosphate, the committed step in the de novo pyrimidine nucleotide biosynthesis pathway.</text>
</comment>
<evidence type="ECO:0000256" key="4">
    <source>
        <dbReference type="ARBA" id="ARBA00022975"/>
    </source>
</evidence>
<dbReference type="PANTHER" id="PTHR45753:SF6">
    <property type="entry name" value="ASPARTATE CARBAMOYLTRANSFERASE"/>
    <property type="match status" value="1"/>
</dbReference>
<dbReference type="Pfam" id="PF02729">
    <property type="entry name" value="OTCace_N"/>
    <property type="match status" value="1"/>
</dbReference>
<keyword evidence="4 7" id="KW-0665">Pyrimidine biosynthesis</keyword>
<comment type="caution">
    <text evidence="10">The sequence shown here is derived from an EMBL/GenBank/DDBJ whole genome shotgun (WGS) entry which is preliminary data.</text>
</comment>
<dbReference type="Pfam" id="PF00185">
    <property type="entry name" value="OTCace"/>
    <property type="match status" value="1"/>
</dbReference>
<dbReference type="Gene3D" id="3.40.50.1370">
    <property type="entry name" value="Aspartate/ornithine carbamoyltransferase"/>
    <property type="match status" value="2"/>
</dbReference>
<dbReference type="FunFam" id="3.40.50.1370:FF:000011">
    <property type="entry name" value="Aspartate carbamoyltransferase"/>
    <property type="match status" value="1"/>
</dbReference>
<dbReference type="InterPro" id="IPR006131">
    <property type="entry name" value="Asp_carbamoyltransf_Asp/Orn-bd"/>
</dbReference>
<feature type="binding site" evidence="7">
    <location>
        <position position="129"/>
    </location>
    <ligand>
        <name>carbamoyl phosphate</name>
        <dbReference type="ChEBI" id="CHEBI:58228"/>
    </ligand>
</feature>
<dbReference type="GO" id="GO:0004070">
    <property type="term" value="F:aspartate carbamoyltransferase activity"/>
    <property type="evidence" value="ECO:0007669"/>
    <property type="project" value="UniProtKB-UniRule"/>
</dbReference>
<evidence type="ECO:0000256" key="1">
    <source>
        <dbReference type="ARBA" id="ARBA00004852"/>
    </source>
</evidence>
<dbReference type="EC" id="2.1.3.2" evidence="7"/>
<dbReference type="OrthoDB" id="9774690at2"/>
<reference evidence="10 11" key="1">
    <citation type="submission" date="2019-08" db="EMBL/GenBank/DDBJ databases">
        <title>Bacillus genomes from the desert of Cuatro Cienegas, Coahuila.</title>
        <authorList>
            <person name="Olmedo-Alvarez G."/>
        </authorList>
    </citation>
    <scope>NUCLEOTIDE SEQUENCE [LARGE SCALE GENOMIC DNA]</scope>
    <source>
        <strain evidence="10 11">CH28_1T</strain>
    </source>
</reference>
<dbReference type="Proteomes" id="UP000322524">
    <property type="component" value="Unassembled WGS sequence"/>
</dbReference>
<dbReference type="AlphaFoldDB" id="A0A5D4T5S7"/>
<keyword evidence="3 7" id="KW-0808">Transferase</keyword>
<comment type="catalytic activity">
    <reaction evidence="6 7">
        <text>carbamoyl phosphate + L-aspartate = N-carbamoyl-L-aspartate + phosphate + H(+)</text>
        <dbReference type="Rhea" id="RHEA:20013"/>
        <dbReference type="ChEBI" id="CHEBI:15378"/>
        <dbReference type="ChEBI" id="CHEBI:29991"/>
        <dbReference type="ChEBI" id="CHEBI:32814"/>
        <dbReference type="ChEBI" id="CHEBI:43474"/>
        <dbReference type="ChEBI" id="CHEBI:58228"/>
        <dbReference type="EC" id="2.1.3.2"/>
    </reaction>
</comment>
<feature type="domain" description="Aspartate/ornithine carbamoyltransferase Asp/Orn-binding" evidence="8">
    <location>
        <begin position="145"/>
        <end position="286"/>
    </location>
</feature>
<comment type="subunit">
    <text evidence="7">Heterododecamer (2C3:3R2) of six catalytic PyrB chains organized as two trimers (C3), and six regulatory PyrI chains organized as three dimers (R2).</text>
</comment>
<dbReference type="InterPro" id="IPR036901">
    <property type="entry name" value="Asp/Orn_carbamoylTrfase_sf"/>
</dbReference>
<feature type="binding site" evidence="7">
    <location>
        <position position="250"/>
    </location>
    <ligand>
        <name>carbamoyl phosphate</name>
        <dbReference type="ChEBI" id="CHEBI:58228"/>
    </ligand>
</feature>
<dbReference type="InterPro" id="IPR006130">
    <property type="entry name" value="Asp/Orn_carbamoylTrfase"/>
</dbReference>
<evidence type="ECO:0000256" key="2">
    <source>
        <dbReference type="ARBA" id="ARBA00008896"/>
    </source>
</evidence>
<dbReference type="PRINTS" id="PR00101">
    <property type="entry name" value="ATCASE"/>
</dbReference>
<organism evidence="10 11">
    <name type="scientific">Sutcliffiella horikoshii</name>
    <dbReference type="NCBI Taxonomy" id="79883"/>
    <lineage>
        <taxon>Bacteria</taxon>
        <taxon>Bacillati</taxon>
        <taxon>Bacillota</taxon>
        <taxon>Bacilli</taxon>
        <taxon>Bacillales</taxon>
        <taxon>Bacillaceae</taxon>
        <taxon>Sutcliffiella</taxon>
    </lineage>
</organism>
<name>A0A5D4T5S7_9BACI</name>
<feature type="binding site" evidence="7">
    <location>
        <position position="159"/>
    </location>
    <ligand>
        <name>L-aspartate</name>
        <dbReference type="ChEBI" id="CHEBI:29991"/>
    </ligand>
</feature>
<feature type="binding site" evidence="7">
    <location>
        <position position="251"/>
    </location>
    <ligand>
        <name>carbamoyl phosphate</name>
        <dbReference type="ChEBI" id="CHEBI:58228"/>
    </ligand>
</feature>
<feature type="binding site" evidence="7">
    <location>
        <position position="77"/>
    </location>
    <ligand>
        <name>L-aspartate</name>
        <dbReference type="ChEBI" id="CHEBI:29991"/>
    </ligand>
</feature>
<feature type="domain" description="Aspartate/ornithine carbamoyltransferase carbamoyl-P binding" evidence="9">
    <location>
        <begin position="2"/>
        <end position="137"/>
    </location>
</feature>
<dbReference type="GO" id="GO:0005829">
    <property type="term" value="C:cytosol"/>
    <property type="evidence" value="ECO:0007669"/>
    <property type="project" value="TreeGrafter"/>
</dbReference>
<evidence type="ECO:0000259" key="8">
    <source>
        <dbReference type="Pfam" id="PF00185"/>
    </source>
</evidence>
<dbReference type="EMBL" id="VTEV01000001">
    <property type="protein sequence ID" value="TYS70665.1"/>
    <property type="molecule type" value="Genomic_DNA"/>
</dbReference>
<comment type="similarity">
    <text evidence="2 7">Belongs to the aspartate/ornithine carbamoyltransferase superfamily. ATCase family.</text>
</comment>
<dbReference type="InterPro" id="IPR002082">
    <property type="entry name" value="Asp_carbamoyltransf"/>
</dbReference>
<feature type="binding site" evidence="7">
    <location>
        <position position="126"/>
    </location>
    <ligand>
        <name>carbamoyl phosphate</name>
        <dbReference type="ChEBI" id="CHEBI:58228"/>
    </ligand>
</feature>
<evidence type="ECO:0000256" key="7">
    <source>
        <dbReference type="HAMAP-Rule" id="MF_00001"/>
    </source>
</evidence>
<proteinExistence type="inferred from homology"/>
<dbReference type="PANTHER" id="PTHR45753">
    <property type="entry name" value="ORNITHINE CARBAMOYLTRANSFERASE, MITOCHONDRIAL"/>
    <property type="match status" value="1"/>
</dbReference>
<feature type="binding site" evidence="7">
    <location>
        <position position="49"/>
    </location>
    <ligand>
        <name>carbamoyl phosphate</name>
        <dbReference type="ChEBI" id="CHEBI:58228"/>
    </ligand>
</feature>
<dbReference type="NCBIfam" id="NF002032">
    <property type="entry name" value="PRK00856.1"/>
    <property type="match status" value="1"/>
</dbReference>
<dbReference type="UniPathway" id="UPA00070">
    <property type="reaction ID" value="UER00116"/>
</dbReference>
<dbReference type="GO" id="GO:0044205">
    <property type="term" value="P:'de novo' UMP biosynthetic process"/>
    <property type="evidence" value="ECO:0007669"/>
    <property type="project" value="UniProtKB-UniRule"/>
</dbReference>
<dbReference type="SUPFAM" id="SSF53671">
    <property type="entry name" value="Aspartate/ornithine carbamoyltransferase"/>
    <property type="match status" value="1"/>
</dbReference>
<dbReference type="RefSeq" id="WP_148986572.1">
    <property type="nucleotide sequence ID" value="NZ_VTEV01000001.1"/>
</dbReference>
<dbReference type="PROSITE" id="PS00097">
    <property type="entry name" value="CARBAMOYLTRANSFERASE"/>
    <property type="match status" value="1"/>
</dbReference>
<comment type="pathway">
    <text evidence="1 7">Pyrimidine metabolism; UMP biosynthesis via de novo pathway; (S)-dihydroorotate from bicarbonate: step 2/3.</text>
</comment>
<evidence type="ECO:0000256" key="5">
    <source>
        <dbReference type="ARBA" id="ARBA00043884"/>
    </source>
</evidence>
<gene>
    <name evidence="7" type="primary">pyrB</name>
    <name evidence="10" type="ORF">FZC76_01880</name>
</gene>
<dbReference type="NCBIfam" id="TIGR00670">
    <property type="entry name" value="asp_carb_tr"/>
    <property type="match status" value="1"/>
</dbReference>
<evidence type="ECO:0000256" key="6">
    <source>
        <dbReference type="ARBA" id="ARBA00048859"/>
    </source>
</evidence>
<evidence type="ECO:0000313" key="11">
    <source>
        <dbReference type="Proteomes" id="UP000322524"/>
    </source>
</evidence>
<dbReference type="PRINTS" id="PR00100">
    <property type="entry name" value="AOTCASE"/>
</dbReference>
<protein>
    <recommendedName>
        <fullName evidence="7">Aspartate carbamoyltransferase</fullName>
        <ecNumber evidence="7">2.1.3.2</ecNumber>
    </recommendedName>
    <alternativeName>
        <fullName evidence="7">Aspartate transcarbamylase</fullName>
        <shortName evidence="7">ATCase</shortName>
    </alternativeName>
</protein>
<dbReference type="HAMAP" id="MF_00001">
    <property type="entry name" value="Asp_carb_tr"/>
    <property type="match status" value="1"/>
</dbReference>
<accession>A0A5D4T5S7</accession>
<dbReference type="GO" id="GO:0016597">
    <property type="term" value="F:amino acid binding"/>
    <property type="evidence" value="ECO:0007669"/>
    <property type="project" value="InterPro"/>
</dbReference>
<evidence type="ECO:0000259" key="9">
    <source>
        <dbReference type="Pfam" id="PF02729"/>
    </source>
</evidence>
<feature type="binding site" evidence="7">
    <location>
        <position position="210"/>
    </location>
    <ligand>
        <name>L-aspartate</name>
        <dbReference type="ChEBI" id="CHEBI:29991"/>
    </ligand>
</feature>
<dbReference type="STRING" id="79883.GCA_001636495_03090"/>
<dbReference type="GO" id="GO:0006207">
    <property type="term" value="P:'de novo' pyrimidine nucleobase biosynthetic process"/>
    <property type="evidence" value="ECO:0007669"/>
    <property type="project" value="InterPro"/>
</dbReference>
<dbReference type="GO" id="GO:0006520">
    <property type="term" value="P:amino acid metabolic process"/>
    <property type="evidence" value="ECO:0007669"/>
    <property type="project" value="InterPro"/>
</dbReference>
<feature type="binding site" evidence="7">
    <location>
        <position position="50"/>
    </location>
    <ligand>
        <name>carbamoyl phosphate</name>
        <dbReference type="ChEBI" id="CHEBI:58228"/>
    </ligand>
</feature>
<dbReference type="InterPro" id="IPR006132">
    <property type="entry name" value="Asp/Orn_carbamoyltranf_P-bd"/>
</dbReference>
<evidence type="ECO:0000313" key="10">
    <source>
        <dbReference type="EMBL" id="TYS70665.1"/>
    </source>
</evidence>